<keyword evidence="6" id="KW-1185">Reference proteome</keyword>
<dbReference type="GO" id="GO:0071037">
    <property type="term" value="P:nuclear polyadenylation-dependent snRNA catabolic process"/>
    <property type="evidence" value="ECO:0007669"/>
    <property type="project" value="TreeGrafter"/>
</dbReference>
<proteinExistence type="predicted"/>
<evidence type="ECO:0000256" key="3">
    <source>
        <dbReference type="SAM" id="MobiDB-lite"/>
    </source>
</evidence>
<dbReference type="GO" id="GO:0071038">
    <property type="term" value="P:TRAMP-dependent tRNA surveillance pathway"/>
    <property type="evidence" value="ECO:0007669"/>
    <property type="project" value="TreeGrafter"/>
</dbReference>
<dbReference type="PANTHER" id="PTHR12124:SF47">
    <property type="entry name" value="EXOSOME COMPONENT 10"/>
    <property type="match status" value="1"/>
</dbReference>
<evidence type="ECO:0000256" key="2">
    <source>
        <dbReference type="ARBA" id="ARBA00023242"/>
    </source>
</evidence>
<dbReference type="GO" id="GO:0000176">
    <property type="term" value="C:nuclear exosome (RNase complex)"/>
    <property type="evidence" value="ECO:0007669"/>
    <property type="project" value="TreeGrafter"/>
</dbReference>
<feature type="region of interest" description="Disordered" evidence="3">
    <location>
        <begin position="1"/>
        <end position="24"/>
    </location>
</feature>
<dbReference type="InterPro" id="IPR036397">
    <property type="entry name" value="RNaseH_sf"/>
</dbReference>
<feature type="compositionally biased region" description="Polar residues" evidence="3">
    <location>
        <begin position="1"/>
        <end position="13"/>
    </location>
</feature>
<dbReference type="InterPro" id="IPR012337">
    <property type="entry name" value="RNaseH-like_sf"/>
</dbReference>
<dbReference type="GO" id="GO:0000166">
    <property type="term" value="F:nucleotide binding"/>
    <property type="evidence" value="ECO:0007669"/>
    <property type="project" value="InterPro"/>
</dbReference>
<dbReference type="EMBL" id="JAMYWD010000005">
    <property type="protein sequence ID" value="KAJ4971772.1"/>
    <property type="molecule type" value="Genomic_DNA"/>
</dbReference>
<dbReference type="Pfam" id="PF00570">
    <property type="entry name" value="HRDC"/>
    <property type="match status" value="1"/>
</dbReference>
<dbReference type="PROSITE" id="PS50967">
    <property type="entry name" value="HRDC"/>
    <property type="match status" value="1"/>
</dbReference>
<dbReference type="Proteomes" id="UP001141806">
    <property type="component" value="Unassembled WGS sequence"/>
</dbReference>
<dbReference type="GO" id="GO:0071051">
    <property type="term" value="P:poly(A)-dependent snoRNA 3'-end processing"/>
    <property type="evidence" value="ECO:0007669"/>
    <property type="project" value="TreeGrafter"/>
</dbReference>
<dbReference type="OrthoDB" id="2250022at2759"/>
<accession>A0A9Q0QU14</accession>
<dbReference type="Gene3D" id="1.10.150.80">
    <property type="entry name" value="HRDC domain"/>
    <property type="match status" value="1"/>
</dbReference>
<dbReference type="GO" id="GO:0071044">
    <property type="term" value="P:histone mRNA catabolic process"/>
    <property type="evidence" value="ECO:0007669"/>
    <property type="project" value="TreeGrafter"/>
</dbReference>
<dbReference type="GO" id="GO:0000175">
    <property type="term" value="F:3'-5'-RNA exonuclease activity"/>
    <property type="evidence" value="ECO:0007669"/>
    <property type="project" value="InterPro"/>
</dbReference>
<dbReference type="InterPro" id="IPR002562">
    <property type="entry name" value="3'-5'_exonuclease_dom"/>
</dbReference>
<name>A0A9Q0QU14_9MAGN</name>
<evidence type="ECO:0000313" key="6">
    <source>
        <dbReference type="Proteomes" id="UP001141806"/>
    </source>
</evidence>
<dbReference type="GO" id="GO:0071036">
    <property type="term" value="P:nuclear polyadenylation-dependent snoRNA catabolic process"/>
    <property type="evidence" value="ECO:0007669"/>
    <property type="project" value="TreeGrafter"/>
</dbReference>
<comment type="subcellular location">
    <subcellularLocation>
        <location evidence="1">Nucleus</location>
    </subcellularLocation>
</comment>
<evidence type="ECO:0000259" key="4">
    <source>
        <dbReference type="PROSITE" id="PS50967"/>
    </source>
</evidence>
<evidence type="ECO:0000313" key="5">
    <source>
        <dbReference type="EMBL" id="KAJ4971772.1"/>
    </source>
</evidence>
<protein>
    <recommendedName>
        <fullName evidence="4">HRDC domain-containing protein</fullName>
    </recommendedName>
</protein>
<dbReference type="PANTHER" id="PTHR12124">
    <property type="entry name" value="POLYMYOSITIS/SCLERODERMA AUTOANTIGEN-RELATED"/>
    <property type="match status" value="1"/>
</dbReference>
<dbReference type="GO" id="GO:0071035">
    <property type="term" value="P:nuclear polyadenylation-dependent rRNA catabolic process"/>
    <property type="evidence" value="ECO:0007669"/>
    <property type="project" value="TreeGrafter"/>
</dbReference>
<feature type="domain" description="HRDC" evidence="4">
    <location>
        <begin position="405"/>
        <end position="485"/>
    </location>
</feature>
<keyword evidence="2" id="KW-0539">Nucleus</keyword>
<organism evidence="5 6">
    <name type="scientific">Protea cynaroides</name>
    <dbReference type="NCBI Taxonomy" id="273540"/>
    <lineage>
        <taxon>Eukaryota</taxon>
        <taxon>Viridiplantae</taxon>
        <taxon>Streptophyta</taxon>
        <taxon>Embryophyta</taxon>
        <taxon>Tracheophyta</taxon>
        <taxon>Spermatophyta</taxon>
        <taxon>Magnoliopsida</taxon>
        <taxon>Proteales</taxon>
        <taxon>Proteaceae</taxon>
        <taxon>Protea</taxon>
    </lineage>
</organism>
<dbReference type="InterPro" id="IPR044876">
    <property type="entry name" value="HRDC_dom_sf"/>
</dbReference>
<reference evidence="5" key="1">
    <citation type="journal article" date="2023" name="Plant J.">
        <title>The genome of the king protea, Protea cynaroides.</title>
        <authorList>
            <person name="Chang J."/>
            <person name="Duong T.A."/>
            <person name="Schoeman C."/>
            <person name="Ma X."/>
            <person name="Roodt D."/>
            <person name="Barker N."/>
            <person name="Li Z."/>
            <person name="Van de Peer Y."/>
            <person name="Mizrachi E."/>
        </authorList>
    </citation>
    <scope>NUCLEOTIDE SEQUENCE</scope>
    <source>
        <tissue evidence="5">Young leaves</tissue>
    </source>
</reference>
<dbReference type="Pfam" id="PF01612">
    <property type="entry name" value="DNA_pol_A_exo1"/>
    <property type="match status" value="1"/>
</dbReference>
<dbReference type="Gene3D" id="3.30.420.10">
    <property type="entry name" value="Ribonuclease H-like superfamily/Ribonuclease H"/>
    <property type="match status" value="2"/>
</dbReference>
<dbReference type="AlphaFoldDB" id="A0A9Q0QU14"/>
<dbReference type="SUPFAM" id="SSF53098">
    <property type="entry name" value="Ribonuclease H-like"/>
    <property type="match status" value="1"/>
</dbReference>
<comment type="caution">
    <text evidence="5">The sequence shown here is derived from an EMBL/GenBank/DDBJ whole genome shotgun (WGS) entry which is preliminary data.</text>
</comment>
<dbReference type="SMART" id="SM00474">
    <property type="entry name" value="35EXOc"/>
    <property type="match status" value="1"/>
</dbReference>
<dbReference type="SMART" id="SM00341">
    <property type="entry name" value="HRDC"/>
    <property type="match status" value="1"/>
</dbReference>
<dbReference type="GO" id="GO:0071040">
    <property type="term" value="P:nuclear polyadenylation-dependent antisense transcript catabolic process"/>
    <property type="evidence" value="ECO:0007669"/>
    <property type="project" value="TreeGrafter"/>
</dbReference>
<sequence length="534" mass="61271">MRATQALMSSTPETHVPDSQDIPVVPPAAGVDDRSSTSLLGKQVIFLEDSEEVYDWLANVNDEVIERCDVSVDEFHRRRKKEGEGGGAVRSIYSEDEFLFVYRKKEGGSRNMENEDWHYSSALTSVNVASRDKKTTGPKPRQPFHIPTIPRPQDEYKIMVNNSNQPFEHVRLRRSEDESRYIHPLEELSVYDFVDRNIRDVEPDKLPPLETTPFKLVEEVKDLKELTVKLENVDEFAVDLEHNRYRSFQGTTCLMQISTRSEDYVVDTLKLWVHIGPHLREVFEDPSKKKASRVLQLGRNSLEYLLHHFCGVTAKKEYQNADWRLRPLPDEMLRYAREDTHYLLHIYDLMRTNLLSAPAASESGVDLLLEVYNRSYDICMQLYEKRLLTDTSYLHIYGLGEADFNLQQLAVVAGLCDWRDVVARTEDESIGYILPNKALLEIARQMPVIAGKLQRLVRSKHPYVERNIGTVLNIIKSSIQNVAAFESALEQLKKGLLERASDKNEEVIADVSESLRTMGAPTRVQNAYAETIGK</sequence>
<dbReference type="InterPro" id="IPR045092">
    <property type="entry name" value="Rrp6-like"/>
</dbReference>
<dbReference type="GO" id="GO:0003727">
    <property type="term" value="F:single-stranded RNA binding"/>
    <property type="evidence" value="ECO:0007669"/>
    <property type="project" value="TreeGrafter"/>
</dbReference>
<dbReference type="FunFam" id="1.10.150.80:FF:000001">
    <property type="entry name" value="Putative exosome component 10"/>
    <property type="match status" value="1"/>
</dbReference>
<dbReference type="InterPro" id="IPR002121">
    <property type="entry name" value="HRDC_dom"/>
</dbReference>
<evidence type="ECO:0000256" key="1">
    <source>
        <dbReference type="ARBA" id="ARBA00004123"/>
    </source>
</evidence>
<dbReference type="GO" id="GO:0071039">
    <property type="term" value="P:nuclear polyadenylation-dependent CUT catabolic process"/>
    <property type="evidence" value="ECO:0007669"/>
    <property type="project" value="TreeGrafter"/>
</dbReference>
<dbReference type="SUPFAM" id="SSF47819">
    <property type="entry name" value="HRDC-like"/>
    <property type="match status" value="1"/>
</dbReference>
<gene>
    <name evidence="5" type="ORF">NE237_004871</name>
</gene>
<dbReference type="InterPro" id="IPR010997">
    <property type="entry name" value="HRDC-like_sf"/>
</dbReference>
<dbReference type="GO" id="GO:0005730">
    <property type="term" value="C:nucleolus"/>
    <property type="evidence" value="ECO:0007669"/>
    <property type="project" value="TreeGrafter"/>
</dbReference>
<dbReference type="GO" id="GO:0000467">
    <property type="term" value="P:exonucleolytic trimming to generate mature 3'-end of 5.8S rRNA from tricistronic rRNA transcript (SSU-rRNA, 5.8S rRNA, LSU-rRNA)"/>
    <property type="evidence" value="ECO:0007669"/>
    <property type="project" value="InterPro"/>
</dbReference>